<organism evidence="1">
    <name type="scientific">Leifsonia sp. NPDC080035</name>
    <dbReference type="NCBI Taxonomy" id="3143936"/>
    <lineage>
        <taxon>Bacteria</taxon>
        <taxon>Bacillati</taxon>
        <taxon>Actinomycetota</taxon>
        <taxon>Actinomycetes</taxon>
        <taxon>Micrococcales</taxon>
        <taxon>Microbacteriaceae</taxon>
        <taxon>Leifsonia</taxon>
    </lineage>
</organism>
<gene>
    <name evidence="1" type="ORF">AAME72_12950</name>
</gene>
<dbReference type="EMBL" id="CP157390">
    <property type="protein sequence ID" value="XBM46987.1"/>
    <property type="molecule type" value="Genomic_DNA"/>
</dbReference>
<protein>
    <submittedName>
        <fullName evidence="1">Uncharacterized protein</fullName>
    </submittedName>
</protein>
<dbReference type="AlphaFoldDB" id="A0AAU7G704"/>
<evidence type="ECO:0000313" key="1">
    <source>
        <dbReference type="EMBL" id="XBM46987.1"/>
    </source>
</evidence>
<sequence length="240" mass="24660">MKSLKIRAGVLVIAVIGLLGIGVAPSGAATAGVAGDQPSQPLPPITLTEQQEASITAELDKFGVAPATRDELLDKLTEGGGWDNMTDAAPASVDIETIDGISYTISRFEDGSFIAAGIEQPAPADPKARAIQNCSSSGTSAGVSYRTNCTIIVTNGATSGQFKASYSLWSSGTSIYNVGNGTVNTDIGVATAGGFSSSTAPGTSRWTQFNWTTVIDGWYQASRYVRLSVTTSGASSSANY</sequence>
<accession>A0AAU7G704</accession>
<name>A0AAU7G704_9MICO</name>
<dbReference type="RefSeq" id="WP_348786963.1">
    <property type="nucleotide sequence ID" value="NZ_CP157390.1"/>
</dbReference>
<proteinExistence type="predicted"/>
<reference evidence="1" key="1">
    <citation type="submission" date="2024-05" db="EMBL/GenBank/DDBJ databases">
        <title>The Natural Products Discovery Center: Release of the First 8490 Sequenced Strains for Exploring Actinobacteria Biosynthetic Diversity.</title>
        <authorList>
            <person name="Kalkreuter E."/>
            <person name="Kautsar S.A."/>
            <person name="Yang D."/>
            <person name="Bader C.D."/>
            <person name="Teijaro C.N."/>
            <person name="Fluegel L."/>
            <person name="Davis C.M."/>
            <person name="Simpson J.R."/>
            <person name="Lauterbach L."/>
            <person name="Steele A.D."/>
            <person name="Gui C."/>
            <person name="Meng S."/>
            <person name="Li G."/>
            <person name="Viehrig K."/>
            <person name="Ye F."/>
            <person name="Su P."/>
            <person name="Kiefer A.F."/>
            <person name="Nichols A."/>
            <person name="Cepeda A.J."/>
            <person name="Yan W."/>
            <person name="Fan B."/>
            <person name="Jiang Y."/>
            <person name="Adhikari A."/>
            <person name="Zheng C.-J."/>
            <person name="Schuster L."/>
            <person name="Cowan T.M."/>
            <person name="Smanski M.J."/>
            <person name="Chevrette M.G."/>
            <person name="de Carvalho L.P.S."/>
            <person name="Shen B."/>
        </authorList>
    </citation>
    <scope>NUCLEOTIDE SEQUENCE</scope>
    <source>
        <strain evidence="1">NPDC080035</strain>
    </source>
</reference>